<proteinExistence type="inferred from homology"/>
<evidence type="ECO:0000259" key="4">
    <source>
        <dbReference type="PROSITE" id="PS50850"/>
    </source>
</evidence>
<feature type="domain" description="Major facilitator superfamily (MFS) profile" evidence="4">
    <location>
        <begin position="51"/>
        <end position="433"/>
    </location>
</feature>
<comment type="subcellular location">
    <subcellularLocation>
        <location evidence="1">Membrane</location>
        <topology evidence="1">Multi-pass membrane protein</topology>
    </subcellularLocation>
</comment>
<name>A0A1R1YDE7_9FUNG</name>
<evidence type="ECO:0000256" key="2">
    <source>
        <dbReference type="ARBA" id="ARBA00006727"/>
    </source>
</evidence>
<comment type="similarity">
    <text evidence="2">Belongs to the major facilitator superfamily. Monocarboxylate porter (TC 2.A.1.13) family.</text>
</comment>
<feature type="transmembrane region" description="Helical" evidence="3">
    <location>
        <begin position="410"/>
        <end position="432"/>
    </location>
</feature>
<dbReference type="PANTHER" id="PTHR11360">
    <property type="entry name" value="MONOCARBOXYLATE TRANSPORTER"/>
    <property type="match status" value="1"/>
</dbReference>
<feature type="transmembrane region" description="Helical" evidence="3">
    <location>
        <begin position="48"/>
        <end position="70"/>
    </location>
</feature>
<dbReference type="InterPro" id="IPR050327">
    <property type="entry name" value="Proton-linked_MCT"/>
</dbReference>
<accession>A0A1R1YDE7</accession>
<dbReference type="Pfam" id="PF07690">
    <property type="entry name" value="MFS_1"/>
    <property type="match status" value="1"/>
</dbReference>
<feature type="transmembrane region" description="Helical" evidence="3">
    <location>
        <begin position="145"/>
        <end position="164"/>
    </location>
</feature>
<dbReference type="GO" id="GO:0022857">
    <property type="term" value="F:transmembrane transporter activity"/>
    <property type="evidence" value="ECO:0007669"/>
    <property type="project" value="InterPro"/>
</dbReference>
<evidence type="ECO:0000313" key="5">
    <source>
        <dbReference type="EMBL" id="OMJ24825.1"/>
    </source>
</evidence>
<dbReference type="EMBL" id="LSSN01000271">
    <property type="protein sequence ID" value="OMJ24825.1"/>
    <property type="molecule type" value="Genomic_DNA"/>
</dbReference>
<evidence type="ECO:0000313" key="6">
    <source>
        <dbReference type="Proteomes" id="UP000187283"/>
    </source>
</evidence>
<dbReference type="GO" id="GO:0016020">
    <property type="term" value="C:membrane"/>
    <property type="evidence" value="ECO:0007669"/>
    <property type="project" value="UniProtKB-SubCell"/>
</dbReference>
<dbReference type="SUPFAM" id="SSF103473">
    <property type="entry name" value="MFS general substrate transporter"/>
    <property type="match status" value="1"/>
</dbReference>
<keyword evidence="3" id="KW-1133">Transmembrane helix</keyword>
<feature type="transmembrane region" description="Helical" evidence="3">
    <location>
        <begin position="378"/>
        <end position="398"/>
    </location>
</feature>
<feature type="transmembrane region" description="Helical" evidence="3">
    <location>
        <begin position="284"/>
        <end position="304"/>
    </location>
</feature>
<dbReference type="InterPro" id="IPR011701">
    <property type="entry name" value="MFS"/>
</dbReference>
<dbReference type="PROSITE" id="PS50850">
    <property type="entry name" value="MFS"/>
    <property type="match status" value="1"/>
</dbReference>
<feature type="transmembrane region" description="Helical" evidence="3">
    <location>
        <begin position="176"/>
        <end position="196"/>
    </location>
</feature>
<comment type="caution">
    <text evidence="5">The sequence shown here is derived from an EMBL/GenBank/DDBJ whole genome shotgun (WGS) entry which is preliminary data.</text>
</comment>
<dbReference type="InterPro" id="IPR020846">
    <property type="entry name" value="MFS_dom"/>
</dbReference>
<gene>
    <name evidence="5" type="ORF">AYI70_g1310</name>
</gene>
<dbReference type="Gene3D" id="1.20.1250.20">
    <property type="entry name" value="MFS general substrate transporter like domains"/>
    <property type="match status" value="1"/>
</dbReference>
<feature type="transmembrane region" description="Helical" evidence="3">
    <location>
        <begin position="340"/>
        <end position="366"/>
    </location>
</feature>
<reference evidence="5 6" key="1">
    <citation type="submission" date="2017-01" db="EMBL/GenBank/DDBJ databases">
        <authorList>
            <person name="Mah S.A."/>
            <person name="Swanson W.J."/>
            <person name="Moy G.W."/>
            <person name="Vacquier V.D."/>
        </authorList>
    </citation>
    <scope>NUCLEOTIDE SEQUENCE [LARGE SCALE GENOMIC DNA]</scope>
    <source>
        <strain evidence="5 6">GSMNP</strain>
    </source>
</reference>
<feature type="transmembrane region" description="Helical" evidence="3">
    <location>
        <begin position="90"/>
        <end position="109"/>
    </location>
</feature>
<feature type="transmembrane region" description="Helical" evidence="3">
    <location>
        <begin position="249"/>
        <end position="272"/>
    </location>
</feature>
<keyword evidence="3" id="KW-0472">Membrane</keyword>
<feature type="transmembrane region" description="Helical" evidence="3">
    <location>
        <begin position="316"/>
        <end position="334"/>
    </location>
</feature>
<keyword evidence="3" id="KW-0812">Transmembrane</keyword>
<protein>
    <submittedName>
        <fullName evidence="5">Putative transporter MCH2</fullName>
    </submittedName>
</protein>
<feature type="transmembrane region" description="Helical" evidence="3">
    <location>
        <begin position="208"/>
        <end position="228"/>
    </location>
</feature>
<evidence type="ECO:0000256" key="3">
    <source>
        <dbReference type="SAM" id="Phobius"/>
    </source>
</evidence>
<feature type="transmembrane region" description="Helical" evidence="3">
    <location>
        <begin position="121"/>
        <end position="139"/>
    </location>
</feature>
<keyword evidence="6" id="KW-1185">Reference proteome</keyword>
<organism evidence="5 6">
    <name type="scientific">Smittium culicis</name>
    <dbReference type="NCBI Taxonomy" id="133412"/>
    <lineage>
        <taxon>Eukaryota</taxon>
        <taxon>Fungi</taxon>
        <taxon>Fungi incertae sedis</taxon>
        <taxon>Zoopagomycota</taxon>
        <taxon>Kickxellomycotina</taxon>
        <taxon>Harpellomycetes</taxon>
        <taxon>Harpellales</taxon>
        <taxon>Legeriomycetaceae</taxon>
        <taxon>Smittium</taxon>
    </lineage>
</organism>
<dbReference type="AlphaFoldDB" id="A0A1R1YDE7"/>
<dbReference type="PANTHER" id="PTHR11360:SF284">
    <property type="entry name" value="EG:103B4.3 PROTEIN-RELATED"/>
    <property type="match status" value="1"/>
</dbReference>
<dbReference type="Proteomes" id="UP000187283">
    <property type="component" value="Unassembled WGS sequence"/>
</dbReference>
<dbReference type="InterPro" id="IPR036259">
    <property type="entry name" value="MFS_trans_sf"/>
</dbReference>
<evidence type="ECO:0000256" key="1">
    <source>
        <dbReference type="ARBA" id="ARBA00004141"/>
    </source>
</evidence>
<sequence>MNDNQAETNSDSRSNSVNGTKISDIVTTNEKSLESNNIIDGPPKDQGYAWVIMAVSVINTLFSFGSTNAFGVFQAYYLKVMFVDEPADNIAWISTVCITCTLCGGLLAGPIIRTLGLRNSSLLGTLVASIGLLLASFATKIWHLVLTQGVIFGLGSSIIVNISLTAPSLWFDKYRNVAIGTVATGGSMGSLVLVPIVTKFISVSTIGWAFRALCAIYFVCTGICGFFVRPRVEYKPSTKIIDLSLLKDPAAIMIFLVGMFMQIGFNVVILYFPSNLIDIGTAQATASNLIMVFASFSLVSRITLGYFSKTLGEINIPLVFHFITAILLLAMWYLTSKFSVLLGFYILFGVFGVSFFSLGPVIVAKYYPEDRVAQMNGLSYLLMGLTIFAFVPSTGVVFEKIGQRTSYKQVILIGGIAYFLSVIPLVILKILVKRYNPNFKKDI</sequence>
<dbReference type="OrthoDB" id="6499973at2759"/>